<feature type="domain" description="HMA" evidence="2">
    <location>
        <begin position="1"/>
        <end position="64"/>
    </location>
</feature>
<dbReference type="Proteomes" id="UP000235994">
    <property type="component" value="Unassembled WGS sequence"/>
</dbReference>
<keyword evidence="4" id="KW-1185">Reference proteome</keyword>
<gene>
    <name evidence="3" type="ORF">C1I89_03415</name>
</gene>
<dbReference type="CDD" id="cd00371">
    <property type="entry name" value="HMA"/>
    <property type="match status" value="1"/>
</dbReference>
<dbReference type="EMBL" id="POQS01000001">
    <property type="protein sequence ID" value="PND35430.1"/>
    <property type="molecule type" value="Genomic_DNA"/>
</dbReference>
<organism evidence="3 4">
    <name type="scientific">Achromobacter pulmonis</name>
    <dbReference type="NCBI Taxonomy" id="1389932"/>
    <lineage>
        <taxon>Bacteria</taxon>
        <taxon>Pseudomonadati</taxon>
        <taxon>Pseudomonadota</taxon>
        <taxon>Betaproteobacteria</taxon>
        <taxon>Burkholderiales</taxon>
        <taxon>Alcaligenaceae</taxon>
        <taxon>Achromobacter</taxon>
    </lineage>
</organism>
<dbReference type="InterPro" id="IPR000428">
    <property type="entry name" value="Cu-bd"/>
</dbReference>
<dbReference type="PROSITE" id="PS50846">
    <property type="entry name" value="HMA_2"/>
    <property type="match status" value="1"/>
</dbReference>
<evidence type="ECO:0000259" key="2">
    <source>
        <dbReference type="PROSITE" id="PS50846"/>
    </source>
</evidence>
<accession>A0A2N8KPS9</accession>
<comment type="caution">
    <text evidence="3">The sequence shown here is derived from an EMBL/GenBank/DDBJ whole genome shotgun (WGS) entry which is preliminary data.</text>
</comment>
<dbReference type="AlphaFoldDB" id="A0A2N8KPS9"/>
<evidence type="ECO:0000256" key="1">
    <source>
        <dbReference type="ARBA" id="ARBA00022723"/>
    </source>
</evidence>
<dbReference type="SUPFAM" id="SSF55008">
    <property type="entry name" value="HMA, heavy metal-associated domain"/>
    <property type="match status" value="1"/>
</dbReference>
<proteinExistence type="predicted"/>
<keyword evidence="1" id="KW-0479">Metal-binding</keyword>
<dbReference type="PROSITE" id="PS01047">
    <property type="entry name" value="HMA_1"/>
    <property type="match status" value="1"/>
</dbReference>
<name>A0A2N8KPS9_9BURK</name>
<dbReference type="InterPro" id="IPR036163">
    <property type="entry name" value="HMA_dom_sf"/>
</dbReference>
<dbReference type="InterPro" id="IPR017969">
    <property type="entry name" value="Heavy-metal-associated_CS"/>
</dbReference>
<evidence type="ECO:0000313" key="3">
    <source>
        <dbReference type="EMBL" id="PND35430.1"/>
    </source>
</evidence>
<dbReference type="InterPro" id="IPR006121">
    <property type="entry name" value="HMA_dom"/>
</dbReference>
<sequence length="66" mass="6740">MSIEFQVPDMTCGHCVKTITGAVTQAAPGATVTVDLPSHRVIVTGAGEAAAIEAAIRDAGYEPSRV</sequence>
<reference evidence="3 4" key="1">
    <citation type="submission" date="2018-01" db="EMBL/GenBank/DDBJ databases">
        <title>The draft genome of an aniline degradation strain ANB-1.</title>
        <authorList>
            <person name="Zhang L."/>
            <person name="Jiang J."/>
        </authorList>
    </citation>
    <scope>NUCLEOTIDE SEQUENCE [LARGE SCALE GENOMIC DNA]</scope>
    <source>
        <strain evidence="3 4">ANB-1</strain>
    </source>
</reference>
<dbReference type="Pfam" id="PF00403">
    <property type="entry name" value="HMA"/>
    <property type="match status" value="1"/>
</dbReference>
<evidence type="ECO:0000313" key="4">
    <source>
        <dbReference type="Proteomes" id="UP000235994"/>
    </source>
</evidence>
<dbReference type="Gene3D" id="3.30.70.100">
    <property type="match status" value="1"/>
</dbReference>
<dbReference type="GO" id="GO:0006825">
    <property type="term" value="P:copper ion transport"/>
    <property type="evidence" value="ECO:0007669"/>
    <property type="project" value="InterPro"/>
</dbReference>
<protein>
    <submittedName>
        <fullName evidence="3">Copper chaperone</fullName>
    </submittedName>
</protein>
<dbReference type="PRINTS" id="PR00944">
    <property type="entry name" value="CUEXPORT"/>
</dbReference>
<dbReference type="GO" id="GO:0005507">
    <property type="term" value="F:copper ion binding"/>
    <property type="evidence" value="ECO:0007669"/>
    <property type="project" value="InterPro"/>
</dbReference>
<dbReference type="RefSeq" id="WP_102771363.1">
    <property type="nucleotide sequence ID" value="NZ_POQS01000001.1"/>
</dbReference>